<dbReference type="Proteomes" id="UP000094094">
    <property type="component" value="Chromosome"/>
</dbReference>
<dbReference type="InterPro" id="IPR051397">
    <property type="entry name" value="Zn-ADH-like_protein"/>
</dbReference>
<proteinExistence type="predicted"/>
<evidence type="ECO:0000259" key="1">
    <source>
        <dbReference type="SMART" id="SM00829"/>
    </source>
</evidence>
<name>A0A1D7VI73_9ACTN</name>
<dbReference type="Gene3D" id="3.40.50.720">
    <property type="entry name" value="NAD(P)-binding Rossmann-like Domain"/>
    <property type="match status" value="1"/>
</dbReference>
<sequence>MRAIVMREFGGPDVLRLEDVPEPGPRGGHTLVDVTLAGVNYADVHVRGDSYLAPVELPYVPGNEVVGTVDGGRRVVGLCRGGGYAERTLLHRRVTWDVPDAVSDEQAVALALQGNSAWHLLFTSLRITEGETVVVPAAAGGVGSLAVQLAARAGARVIGLAGSAQKRKLAQELGAHAVVDSTAEDLTERILDAAGGPVEAALEMTGGATFAGILAAVAPRGRLAVYGFAGGDLASVPTRDLMEKSLTVSGFWLPQLYPDRTALPTSMKALFDAVQDGSLTPLTGAVHALGDAARAHHELAARTGTGKLALDVAR</sequence>
<dbReference type="PANTHER" id="PTHR43677">
    <property type="entry name" value="SHORT-CHAIN DEHYDROGENASE/REDUCTASE"/>
    <property type="match status" value="1"/>
</dbReference>
<dbReference type="InterPro" id="IPR011032">
    <property type="entry name" value="GroES-like_sf"/>
</dbReference>
<dbReference type="InterPro" id="IPR036291">
    <property type="entry name" value="NAD(P)-bd_dom_sf"/>
</dbReference>
<feature type="domain" description="Enoyl reductase (ER)" evidence="1">
    <location>
        <begin position="10"/>
        <end position="310"/>
    </location>
</feature>
<organism evidence="2 3">
    <name type="scientific">Streptomyces lydicus</name>
    <dbReference type="NCBI Taxonomy" id="47763"/>
    <lineage>
        <taxon>Bacteria</taxon>
        <taxon>Bacillati</taxon>
        <taxon>Actinomycetota</taxon>
        <taxon>Actinomycetes</taxon>
        <taxon>Kitasatosporales</taxon>
        <taxon>Streptomycetaceae</taxon>
        <taxon>Streptomyces</taxon>
    </lineage>
</organism>
<dbReference type="PANTHER" id="PTHR43677:SF4">
    <property type="entry name" value="QUINONE OXIDOREDUCTASE-LIKE PROTEIN 2"/>
    <property type="match status" value="1"/>
</dbReference>
<protein>
    <submittedName>
        <fullName evidence="2">Alcohol dehydrogenase</fullName>
    </submittedName>
</protein>
<dbReference type="GO" id="GO:0016491">
    <property type="term" value="F:oxidoreductase activity"/>
    <property type="evidence" value="ECO:0007669"/>
    <property type="project" value="InterPro"/>
</dbReference>
<evidence type="ECO:0000313" key="2">
    <source>
        <dbReference type="EMBL" id="AOP46430.1"/>
    </source>
</evidence>
<dbReference type="SMART" id="SM00829">
    <property type="entry name" value="PKS_ER"/>
    <property type="match status" value="1"/>
</dbReference>
<dbReference type="SUPFAM" id="SSF51735">
    <property type="entry name" value="NAD(P)-binding Rossmann-fold domains"/>
    <property type="match status" value="1"/>
</dbReference>
<keyword evidence="3" id="KW-1185">Reference proteome</keyword>
<dbReference type="AlphaFoldDB" id="A0A1D7VI73"/>
<dbReference type="Pfam" id="PF08240">
    <property type="entry name" value="ADH_N"/>
    <property type="match status" value="1"/>
</dbReference>
<reference evidence="2 3" key="1">
    <citation type="submission" date="2016-09" db="EMBL/GenBank/DDBJ databases">
        <title>Complete genome sequencing of Streptomyces lydicus 103 and metabolic pathways analysis of antibiotic biosynthesis.</title>
        <authorList>
            <person name="Jia N."/>
            <person name="Ding M.-Z."/>
            <person name="Gao F."/>
            <person name="Yuan Y.-J."/>
        </authorList>
    </citation>
    <scope>NUCLEOTIDE SEQUENCE [LARGE SCALE GENOMIC DNA]</scope>
    <source>
        <strain evidence="2 3">103</strain>
    </source>
</reference>
<dbReference type="RefSeq" id="WP_069568278.1">
    <property type="nucleotide sequence ID" value="NZ_CP017157.1"/>
</dbReference>
<accession>A0A1D7VI73</accession>
<dbReference type="EMBL" id="CP017157">
    <property type="protein sequence ID" value="AOP46430.1"/>
    <property type="molecule type" value="Genomic_DNA"/>
</dbReference>
<dbReference type="SUPFAM" id="SSF50129">
    <property type="entry name" value="GroES-like"/>
    <property type="match status" value="1"/>
</dbReference>
<dbReference type="InterPro" id="IPR013149">
    <property type="entry name" value="ADH-like_C"/>
</dbReference>
<evidence type="ECO:0000313" key="3">
    <source>
        <dbReference type="Proteomes" id="UP000094094"/>
    </source>
</evidence>
<dbReference type="OrthoDB" id="9805883at2"/>
<gene>
    <name evidence="2" type="ORF">SL103_09410</name>
</gene>
<dbReference type="InterPro" id="IPR013154">
    <property type="entry name" value="ADH-like_N"/>
</dbReference>
<dbReference type="Pfam" id="PF00107">
    <property type="entry name" value="ADH_zinc_N"/>
    <property type="match status" value="1"/>
</dbReference>
<dbReference type="KEGG" id="slc:SL103_09410"/>
<dbReference type="Gene3D" id="3.90.180.10">
    <property type="entry name" value="Medium-chain alcohol dehydrogenases, catalytic domain"/>
    <property type="match status" value="1"/>
</dbReference>
<dbReference type="InterPro" id="IPR020843">
    <property type="entry name" value="ER"/>
</dbReference>